<sequence>MRTVKEVSKITGISVRTLHYYDEIGLFKPTLVSEAGYRLYDDKALEILQQILFFREFDMPLKEIKAVLKNPDLDKNELLKSQQKLLILKKERLERIIGSIDDILKGENKMDFEVFDKTDIEQMYNDMLKNMTDEQKDIFIKEYGSMEAFEQHFLDSAASPQAQKNFEKVVEWYGDKERAMTAAANPENPEILEAYQKRLDAATEKLVSRMGADVDSFEVKEVVGEIDFVSKQLYQMKDVSAFMLDMADMYLKNETLQKSTDQKYGEGASLFIGRALRTFYKG</sequence>
<dbReference type="InterPro" id="IPR009061">
    <property type="entry name" value="DNA-bd_dom_put_sf"/>
</dbReference>
<feature type="domain" description="HTH merR-type" evidence="2">
    <location>
        <begin position="1"/>
        <end position="70"/>
    </location>
</feature>
<dbReference type="GO" id="GO:0003677">
    <property type="term" value="F:DNA binding"/>
    <property type="evidence" value="ECO:0007669"/>
    <property type="project" value="UniProtKB-KW"/>
</dbReference>
<accession>A0A645EQH8</accession>
<dbReference type="Pfam" id="PF07739">
    <property type="entry name" value="TipAS"/>
    <property type="match status" value="1"/>
</dbReference>
<dbReference type="CDD" id="cd01106">
    <property type="entry name" value="HTH_TipAL-Mta"/>
    <property type="match status" value="1"/>
</dbReference>
<dbReference type="InterPro" id="IPR012925">
    <property type="entry name" value="TipAS_dom"/>
</dbReference>
<dbReference type="InterPro" id="IPR047057">
    <property type="entry name" value="MerR_fam"/>
</dbReference>
<evidence type="ECO:0000313" key="3">
    <source>
        <dbReference type="EMBL" id="MPN04268.1"/>
    </source>
</evidence>
<dbReference type="Pfam" id="PF13411">
    <property type="entry name" value="MerR_1"/>
    <property type="match status" value="1"/>
</dbReference>
<proteinExistence type="predicted"/>
<dbReference type="GO" id="GO:0003700">
    <property type="term" value="F:DNA-binding transcription factor activity"/>
    <property type="evidence" value="ECO:0007669"/>
    <property type="project" value="InterPro"/>
</dbReference>
<dbReference type="PANTHER" id="PTHR30204:SF90">
    <property type="entry name" value="HTH-TYPE TRANSCRIPTIONAL ACTIVATOR MTA"/>
    <property type="match status" value="1"/>
</dbReference>
<organism evidence="3">
    <name type="scientific">bioreactor metagenome</name>
    <dbReference type="NCBI Taxonomy" id="1076179"/>
    <lineage>
        <taxon>unclassified sequences</taxon>
        <taxon>metagenomes</taxon>
        <taxon>ecological metagenomes</taxon>
    </lineage>
</organism>
<dbReference type="Gene3D" id="1.10.1660.10">
    <property type="match status" value="1"/>
</dbReference>
<dbReference type="PROSITE" id="PS50937">
    <property type="entry name" value="HTH_MERR_2"/>
    <property type="match status" value="1"/>
</dbReference>
<protein>
    <submittedName>
        <fullName evidence="3">HTH-type transcriptional activator mta</fullName>
    </submittedName>
</protein>
<dbReference type="EMBL" id="VSSQ01050191">
    <property type="protein sequence ID" value="MPN04268.1"/>
    <property type="molecule type" value="Genomic_DNA"/>
</dbReference>
<reference evidence="3" key="1">
    <citation type="submission" date="2019-08" db="EMBL/GenBank/DDBJ databases">
        <authorList>
            <person name="Kucharzyk K."/>
            <person name="Murdoch R.W."/>
            <person name="Higgins S."/>
            <person name="Loffler F."/>
        </authorList>
    </citation>
    <scope>NUCLEOTIDE SEQUENCE</scope>
</reference>
<dbReference type="PANTHER" id="PTHR30204">
    <property type="entry name" value="REDOX-CYCLING DRUG-SENSING TRANSCRIPTIONAL ACTIVATOR SOXR"/>
    <property type="match status" value="1"/>
</dbReference>
<gene>
    <name evidence="3" type="primary">mta_23</name>
    <name evidence="3" type="ORF">SDC9_151504</name>
</gene>
<dbReference type="SUPFAM" id="SSF46955">
    <property type="entry name" value="Putative DNA-binding domain"/>
    <property type="match status" value="1"/>
</dbReference>
<dbReference type="InterPro" id="IPR000551">
    <property type="entry name" value="MerR-type_HTH_dom"/>
</dbReference>
<comment type="caution">
    <text evidence="3">The sequence shown here is derived from an EMBL/GenBank/DDBJ whole genome shotgun (WGS) entry which is preliminary data.</text>
</comment>
<dbReference type="AlphaFoldDB" id="A0A645EQH8"/>
<evidence type="ECO:0000256" key="1">
    <source>
        <dbReference type="ARBA" id="ARBA00023125"/>
    </source>
</evidence>
<keyword evidence="1" id="KW-0238">DNA-binding</keyword>
<evidence type="ECO:0000259" key="2">
    <source>
        <dbReference type="PROSITE" id="PS50937"/>
    </source>
</evidence>
<name>A0A645EQH8_9ZZZZ</name>
<dbReference type="SMART" id="SM00422">
    <property type="entry name" value="HTH_MERR"/>
    <property type="match status" value="1"/>
</dbReference>